<dbReference type="Gene3D" id="1.25.40.860">
    <property type="match status" value="2"/>
</dbReference>
<keyword evidence="4" id="KW-0648">Protein biosynthesis</keyword>
<accession>A0A812IA87</accession>
<keyword evidence="3" id="KW-0694">RNA-binding</keyword>
<dbReference type="GO" id="GO:0043614">
    <property type="term" value="C:multi-eIF complex"/>
    <property type="evidence" value="ECO:0007669"/>
    <property type="project" value="TreeGrafter"/>
</dbReference>
<dbReference type="GO" id="GO:0002188">
    <property type="term" value="P:translation reinitiation"/>
    <property type="evidence" value="ECO:0007669"/>
    <property type="project" value="TreeGrafter"/>
</dbReference>
<evidence type="ECO:0000256" key="5">
    <source>
        <dbReference type="SAM" id="MobiDB-lite"/>
    </source>
</evidence>
<evidence type="ECO:0000256" key="4">
    <source>
        <dbReference type="ARBA" id="ARBA00022917"/>
    </source>
</evidence>
<dbReference type="InterPro" id="IPR027512">
    <property type="entry name" value="EIF3A"/>
</dbReference>
<dbReference type="PANTHER" id="PTHR14005:SF0">
    <property type="entry name" value="EUKARYOTIC TRANSLATION INITIATION FACTOR 3 SUBUNIT A"/>
    <property type="match status" value="1"/>
</dbReference>
<dbReference type="GO" id="GO:0071540">
    <property type="term" value="C:eukaryotic translation initiation factor 3 complex, eIF3e"/>
    <property type="evidence" value="ECO:0007669"/>
    <property type="project" value="TreeGrafter"/>
</dbReference>
<organism evidence="7 8">
    <name type="scientific">Symbiodinium natans</name>
    <dbReference type="NCBI Taxonomy" id="878477"/>
    <lineage>
        <taxon>Eukaryota</taxon>
        <taxon>Sar</taxon>
        <taxon>Alveolata</taxon>
        <taxon>Dinophyceae</taxon>
        <taxon>Suessiales</taxon>
        <taxon>Symbiodiniaceae</taxon>
        <taxon>Symbiodinium</taxon>
    </lineage>
</organism>
<dbReference type="GO" id="GO:0003729">
    <property type="term" value="F:mRNA binding"/>
    <property type="evidence" value="ECO:0007669"/>
    <property type="project" value="TreeGrafter"/>
</dbReference>
<dbReference type="GO" id="GO:0001732">
    <property type="term" value="P:formation of cytoplasmic translation initiation complex"/>
    <property type="evidence" value="ECO:0007669"/>
    <property type="project" value="TreeGrafter"/>
</dbReference>
<feature type="region of interest" description="Disordered" evidence="5">
    <location>
        <begin position="587"/>
        <end position="622"/>
    </location>
</feature>
<feature type="compositionally biased region" description="Basic and acidic residues" evidence="5">
    <location>
        <begin position="906"/>
        <end position="936"/>
    </location>
</feature>
<dbReference type="EMBL" id="CAJNDS010000189">
    <property type="protein sequence ID" value="CAE7024426.1"/>
    <property type="molecule type" value="Genomic_DNA"/>
</dbReference>
<protein>
    <submittedName>
        <fullName evidence="7">Eif3a protein</fullName>
    </submittedName>
</protein>
<dbReference type="OrthoDB" id="1938156at2759"/>
<reference evidence="7" key="1">
    <citation type="submission" date="2021-02" db="EMBL/GenBank/DDBJ databases">
        <authorList>
            <person name="Dougan E. K."/>
            <person name="Rhodes N."/>
            <person name="Thang M."/>
            <person name="Chan C."/>
        </authorList>
    </citation>
    <scope>NUCLEOTIDE SEQUENCE</scope>
</reference>
<dbReference type="InterPro" id="IPR000717">
    <property type="entry name" value="PCI_dom"/>
</dbReference>
<dbReference type="AlphaFoldDB" id="A0A812IA87"/>
<dbReference type="PANTHER" id="PTHR14005">
    <property type="entry name" value="EUKARYOTIC TRANSLATION INITIATION FACTOR 3, THETA SUBUNIT"/>
    <property type="match status" value="1"/>
</dbReference>
<feature type="compositionally biased region" description="Gly residues" evidence="5">
    <location>
        <begin position="890"/>
        <end position="904"/>
    </location>
</feature>
<dbReference type="PROSITE" id="PS50250">
    <property type="entry name" value="PCI"/>
    <property type="match status" value="1"/>
</dbReference>
<comment type="caution">
    <text evidence="7">The sequence shown here is derived from an EMBL/GenBank/DDBJ whole genome shotgun (WGS) entry which is preliminary data.</text>
</comment>
<dbReference type="Proteomes" id="UP000604046">
    <property type="component" value="Unassembled WGS sequence"/>
</dbReference>
<keyword evidence="8" id="KW-1185">Reference proteome</keyword>
<proteinExistence type="predicted"/>
<keyword evidence="2" id="KW-0396">Initiation factor</keyword>
<dbReference type="Pfam" id="PF22591">
    <property type="entry name" value="eIF3a_PCI_TPR-like"/>
    <property type="match status" value="1"/>
</dbReference>
<dbReference type="Gene3D" id="4.10.860.10">
    <property type="entry name" value="UVR domain"/>
    <property type="match status" value="1"/>
</dbReference>
<sequence>MTSFVKPENALKRAEELLDVGKQNEALETLHHAILHKRWKNQWSPTLEKIIERHLQLCVELQKMRFAREGLHQYRATCQAANIQSLEQVVRVFRKAAEEKVNQAKKEQDVRLGKVADLEEMDAPETILLQAIQAGDTRQQSQDKDVHTHFRFLWETYKVILDVLKSNSRLEEVYHETSRQAFEFCRANTRPQEFKRLCDILRKNFTDLSKRTGPTGQNPVQPNNVDTITKTLETRCRQMQVATELDLWREAYNTSSEICDLMTALGKVNQRPKPHLRSMYYEHLGQIFWKSENYLFHAFASLKNVFFVKGAKQNMPKSELELLASRAVLAMLCVPFQENSDIQASLEMSTDGSHQYEKAKKNAFLFSAQSVPTRDSISSQITEKNLLNLAAEPCAKLFGLVESDFTPLSLCQDAKPYLDQIASDEICEGKLKDYVIPLKQIIFFRLIKQLSEVYVSMTIEDFENAASIVPFNIAETWMANASRQQGISIQINYMQKAIIFGAPTKVDMKSMRQPLIEIGYKLQQAMQCVAQEELQRKDKLEKQHLLTNIKERMEQETRSIRQRKEEIERRKEESERRKQILEREAMERQRKEEALEAEKERRRQEEERKRREVEKQEQRKKEAELQKNMEMLEQMKKQAEQKATNLKVAGKKITEIEADDLTNISFDQIEKAREAQVLKERQDKIRQRKAESKRVDHLARALREEESSLLKQWSVDVEKVDAEQLEKFESAKQEEQRKQHENLLKEKQELLPFQHVKDSWAEQQLEPRRADWEDMREAQIHRLTKKVVQNKIARAMQRRDQHVKEENDAKEKEKRRQQEEERRRRQEIEEQEEAERQERLKQEREEKRAAEEARRKDEEERRERAEEKRREREREIEEREAQAAANRRAGGAGGAGGAAAGGAGDSWRRGGDAARDAPSTREDWRKRGEPAEEGPRRPAGGRTPQTRADEDNWRRPAADEPRGDAAPERKEPWRPSRAKGEGRDGENPGPWRPSRGKGEGREERDEPRGGKGGGARGGDDEGSWRRPPAGGGRSDNMDTWRRDEAPRRQGSQREEDGGFRRSDSRREEKPADEGPRRAPPREEARAPAREERPAPAPEPAAPEPAGGGDDDEGWGVVAGKKKRGKAAGGGEAPAEESEWRTQAPRRGGGKGNGNAGGEEQRPTPPWKANKK</sequence>
<feature type="compositionally biased region" description="Basic and acidic residues" evidence="5">
    <location>
        <begin position="1035"/>
        <end position="1093"/>
    </location>
</feature>
<feature type="compositionally biased region" description="Basic and acidic residues" evidence="5">
    <location>
        <begin position="947"/>
        <end position="986"/>
    </location>
</feature>
<evidence type="ECO:0000256" key="3">
    <source>
        <dbReference type="ARBA" id="ARBA00022884"/>
    </source>
</evidence>
<evidence type="ECO:0000256" key="1">
    <source>
        <dbReference type="ARBA" id="ARBA00022490"/>
    </source>
</evidence>
<evidence type="ECO:0000259" key="6">
    <source>
        <dbReference type="PROSITE" id="PS50250"/>
    </source>
</evidence>
<name>A0A812IA87_9DINO</name>
<feature type="compositionally biased region" description="Basic and acidic residues" evidence="5">
    <location>
        <begin position="797"/>
        <end position="881"/>
    </location>
</feature>
<feature type="region of interest" description="Disordered" evidence="5">
    <location>
        <begin position="782"/>
        <end position="1171"/>
    </location>
</feature>
<evidence type="ECO:0000256" key="2">
    <source>
        <dbReference type="ARBA" id="ARBA00022540"/>
    </source>
</evidence>
<evidence type="ECO:0000313" key="8">
    <source>
        <dbReference type="Proteomes" id="UP000604046"/>
    </source>
</evidence>
<feature type="compositionally biased region" description="Basic and acidic residues" evidence="5">
    <location>
        <begin position="996"/>
        <end position="1009"/>
    </location>
</feature>
<gene>
    <name evidence="7" type="primary">eif3a</name>
    <name evidence="7" type="ORF">SNAT2548_LOCUS3078</name>
</gene>
<evidence type="ECO:0000313" key="7">
    <source>
        <dbReference type="EMBL" id="CAE7024426.1"/>
    </source>
</evidence>
<dbReference type="GO" id="GO:0003743">
    <property type="term" value="F:translation initiation factor activity"/>
    <property type="evidence" value="ECO:0007669"/>
    <property type="project" value="UniProtKB-KW"/>
</dbReference>
<keyword evidence="1" id="KW-0963">Cytoplasm</keyword>
<dbReference type="GO" id="GO:0071541">
    <property type="term" value="C:eukaryotic translation initiation factor 3 complex, eIF3m"/>
    <property type="evidence" value="ECO:0007669"/>
    <property type="project" value="TreeGrafter"/>
</dbReference>
<feature type="domain" description="PCI" evidence="6">
    <location>
        <begin position="335"/>
        <end position="505"/>
    </location>
</feature>
<dbReference type="InterPro" id="IPR054711">
    <property type="entry name" value="eIF3a_PCI_TPR-like"/>
</dbReference>